<dbReference type="RefSeq" id="WP_206576618.1">
    <property type="nucleotide sequence ID" value="NZ_JAFKCT010000001.1"/>
</dbReference>
<comment type="caution">
    <text evidence="6">The sequence shown here is derived from an EMBL/GenBank/DDBJ whole genome shotgun (WGS) entry which is preliminary data.</text>
</comment>
<reference evidence="6 7" key="1">
    <citation type="submission" date="2021-03" db="EMBL/GenBank/DDBJ databases">
        <title>novel species isolated from a fishpond in China.</title>
        <authorList>
            <person name="Lu H."/>
            <person name="Cai Z."/>
        </authorList>
    </citation>
    <scope>NUCLEOTIDE SEQUENCE [LARGE SCALE GENOMIC DNA]</scope>
    <source>
        <strain evidence="6 7">H41</strain>
    </source>
</reference>
<organism evidence="6 7">
    <name type="scientific">Algoriphagus oliviformis</name>
    <dbReference type="NCBI Taxonomy" id="2811231"/>
    <lineage>
        <taxon>Bacteria</taxon>
        <taxon>Pseudomonadati</taxon>
        <taxon>Bacteroidota</taxon>
        <taxon>Cytophagia</taxon>
        <taxon>Cytophagales</taxon>
        <taxon>Cyclobacteriaceae</taxon>
        <taxon>Algoriphagus</taxon>
    </lineage>
</organism>
<evidence type="ECO:0000256" key="3">
    <source>
        <dbReference type="ARBA" id="ARBA00022722"/>
    </source>
</evidence>
<dbReference type="EMBL" id="JAFKCT010000001">
    <property type="protein sequence ID" value="MBN7809820.1"/>
    <property type="molecule type" value="Genomic_DNA"/>
</dbReference>
<keyword evidence="2" id="KW-1277">Toxin-antitoxin system</keyword>
<dbReference type="PANTHER" id="PTHR34139:SF1">
    <property type="entry name" value="RNASE MJ1380-RELATED"/>
    <property type="match status" value="1"/>
</dbReference>
<keyword evidence="4" id="KW-0547">Nucleotide-binding</keyword>
<evidence type="ECO:0000256" key="5">
    <source>
        <dbReference type="ARBA" id="ARBA00022801"/>
    </source>
</evidence>
<proteinExistence type="predicted"/>
<keyword evidence="5" id="KW-0378">Hydrolase</keyword>
<accession>A0ABS3BYS6</accession>
<keyword evidence="1" id="KW-0597">Phosphoprotein</keyword>
<dbReference type="Pfam" id="PF01934">
    <property type="entry name" value="HepT-like"/>
    <property type="match status" value="1"/>
</dbReference>
<sequence>MEKQPRIFLLHILNSIDRIHSYLETIENENSFNNNFLVQDAVIRNLQIIGEATKKLDQNFRSRHPHIEWRKIAGMRDKLVHDYFGIDLLSVWKVCKDILPFLKKDLIQILKKEGLL</sequence>
<dbReference type="Proteomes" id="UP000664317">
    <property type="component" value="Unassembled WGS sequence"/>
</dbReference>
<protein>
    <submittedName>
        <fullName evidence="6">DUF86 domain-containing protein</fullName>
    </submittedName>
</protein>
<dbReference type="InterPro" id="IPR051813">
    <property type="entry name" value="HepT_RNase_toxin"/>
</dbReference>
<dbReference type="PANTHER" id="PTHR34139">
    <property type="entry name" value="UPF0331 PROTEIN MJ0127"/>
    <property type="match status" value="1"/>
</dbReference>
<evidence type="ECO:0000313" key="7">
    <source>
        <dbReference type="Proteomes" id="UP000664317"/>
    </source>
</evidence>
<keyword evidence="3" id="KW-0540">Nuclease</keyword>
<evidence type="ECO:0000256" key="1">
    <source>
        <dbReference type="ARBA" id="ARBA00022553"/>
    </source>
</evidence>
<keyword evidence="7" id="KW-1185">Reference proteome</keyword>
<evidence type="ECO:0000256" key="2">
    <source>
        <dbReference type="ARBA" id="ARBA00022649"/>
    </source>
</evidence>
<name>A0ABS3BYS6_9BACT</name>
<dbReference type="InterPro" id="IPR008201">
    <property type="entry name" value="HepT-like"/>
</dbReference>
<evidence type="ECO:0000256" key="4">
    <source>
        <dbReference type="ARBA" id="ARBA00022741"/>
    </source>
</evidence>
<evidence type="ECO:0000313" key="6">
    <source>
        <dbReference type="EMBL" id="MBN7809820.1"/>
    </source>
</evidence>
<gene>
    <name evidence="6" type="ORF">J0A68_02570</name>
</gene>